<name>A0A7U2FHG3_PHANO</name>
<dbReference type="AlphaFoldDB" id="A0A7U2FHG3"/>
<gene>
    <name evidence="1" type="ORF">JI435_419090</name>
</gene>
<accession>A0A7U2FHG3</accession>
<dbReference type="OrthoDB" id="10600444at2759"/>
<organism evidence="1 2">
    <name type="scientific">Phaeosphaeria nodorum (strain SN15 / ATCC MYA-4574 / FGSC 10173)</name>
    <name type="common">Glume blotch fungus</name>
    <name type="synonym">Parastagonospora nodorum</name>
    <dbReference type="NCBI Taxonomy" id="321614"/>
    <lineage>
        <taxon>Eukaryota</taxon>
        <taxon>Fungi</taxon>
        <taxon>Dikarya</taxon>
        <taxon>Ascomycota</taxon>
        <taxon>Pezizomycotina</taxon>
        <taxon>Dothideomycetes</taxon>
        <taxon>Pleosporomycetidae</taxon>
        <taxon>Pleosporales</taxon>
        <taxon>Pleosporineae</taxon>
        <taxon>Phaeosphaeriaceae</taxon>
        <taxon>Parastagonospora</taxon>
    </lineage>
</organism>
<dbReference type="Proteomes" id="UP000663193">
    <property type="component" value="Chromosome 14"/>
</dbReference>
<sequence length="84" mass="9480">MCFTPAPGCSPTLTTWSNRRVKHHKDTLSHRDMVVFSLQYSGQMQTSLDFPCGNWLGYGERMFDSHLRRTCEVATLDGGSHMGV</sequence>
<keyword evidence="2" id="KW-1185">Reference proteome</keyword>
<reference evidence="2" key="1">
    <citation type="journal article" date="2021" name="BMC Genomics">
        <title>Chromosome-level genome assembly and manually-curated proteome of model necrotroph Parastagonospora nodorum Sn15 reveals a genome-wide trove of candidate effector homologs, and redundancy of virulence-related functions within an accessory chromosome.</title>
        <authorList>
            <person name="Bertazzoni S."/>
            <person name="Jones D.A.B."/>
            <person name="Phan H.T."/>
            <person name="Tan K.-C."/>
            <person name="Hane J.K."/>
        </authorList>
    </citation>
    <scope>NUCLEOTIDE SEQUENCE [LARGE SCALE GENOMIC DNA]</scope>
    <source>
        <strain evidence="2">SN15 / ATCC MYA-4574 / FGSC 10173)</strain>
    </source>
</reference>
<evidence type="ECO:0000313" key="2">
    <source>
        <dbReference type="Proteomes" id="UP000663193"/>
    </source>
</evidence>
<evidence type="ECO:0000313" key="1">
    <source>
        <dbReference type="EMBL" id="QRD03085.1"/>
    </source>
</evidence>
<proteinExistence type="predicted"/>
<dbReference type="EMBL" id="CP069036">
    <property type="protein sequence ID" value="QRD03085.1"/>
    <property type="molecule type" value="Genomic_DNA"/>
</dbReference>
<dbReference type="VEuPathDB" id="FungiDB:JI435_419090"/>
<protein>
    <submittedName>
        <fullName evidence="1">Uncharacterized protein</fullName>
    </submittedName>
</protein>